<evidence type="ECO:0000259" key="5">
    <source>
        <dbReference type="PROSITE" id="PS50931"/>
    </source>
</evidence>
<dbReference type="KEGG" id="kak:Kalk_06590"/>
<keyword evidence="3" id="KW-0238">DNA-binding</keyword>
<feature type="domain" description="HTH lysR-type" evidence="5">
    <location>
        <begin position="5"/>
        <end position="62"/>
    </location>
</feature>
<dbReference type="PANTHER" id="PTHR30126:SF88">
    <property type="entry name" value="TRANSCRIPTIONAL REGULATOR-RELATED"/>
    <property type="match status" value="1"/>
</dbReference>
<dbReference type="Pfam" id="PF03466">
    <property type="entry name" value="LysR_substrate"/>
    <property type="match status" value="1"/>
</dbReference>
<name>A0A2K9LR98_9GAMM</name>
<dbReference type="SUPFAM" id="SSF53850">
    <property type="entry name" value="Periplasmic binding protein-like II"/>
    <property type="match status" value="1"/>
</dbReference>
<gene>
    <name evidence="6" type="ORF">Kalk_06590</name>
</gene>
<evidence type="ECO:0000256" key="3">
    <source>
        <dbReference type="ARBA" id="ARBA00023125"/>
    </source>
</evidence>
<dbReference type="Gene3D" id="1.10.10.10">
    <property type="entry name" value="Winged helix-like DNA-binding domain superfamily/Winged helix DNA-binding domain"/>
    <property type="match status" value="1"/>
</dbReference>
<reference evidence="7" key="1">
    <citation type="submission" date="2017-08" db="EMBL/GenBank/DDBJ databases">
        <title>Direct submision.</title>
        <authorList>
            <person name="Kim S.-J."/>
            <person name="Rhee S.-K."/>
        </authorList>
    </citation>
    <scope>NUCLEOTIDE SEQUENCE [LARGE SCALE GENOMIC DNA]</scope>
    <source>
        <strain evidence="7">GI5</strain>
    </source>
</reference>
<evidence type="ECO:0000256" key="2">
    <source>
        <dbReference type="ARBA" id="ARBA00023015"/>
    </source>
</evidence>
<evidence type="ECO:0000313" key="7">
    <source>
        <dbReference type="Proteomes" id="UP000235116"/>
    </source>
</evidence>
<dbReference type="GO" id="GO:0000976">
    <property type="term" value="F:transcription cis-regulatory region binding"/>
    <property type="evidence" value="ECO:0007669"/>
    <property type="project" value="TreeGrafter"/>
</dbReference>
<dbReference type="Proteomes" id="UP000235116">
    <property type="component" value="Chromosome"/>
</dbReference>
<dbReference type="InterPro" id="IPR036388">
    <property type="entry name" value="WH-like_DNA-bd_sf"/>
</dbReference>
<organism evidence="6 7">
    <name type="scientific">Ketobacter alkanivorans</name>
    <dbReference type="NCBI Taxonomy" id="1917421"/>
    <lineage>
        <taxon>Bacteria</taxon>
        <taxon>Pseudomonadati</taxon>
        <taxon>Pseudomonadota</taxon>
        <taxon>Gammaproteobacteria</taxon>
        <taxon>Pseudomonadales</taxon>
        <taxon>Ketobacteraceae</taxon>
        <taxon>Ketobacter</taxon>
    </lineage>
</organism>
<dbReference type="PANTHER" id="PTHR30126">
    <property type="entry name" value="HTH-TYPE TRANSCRIPTIONAL REGULATOR"/>
    <property type="match status" value="1"/>
</dbReference>
<dbReference type="Gene3D" id="3.40.190.290">
    <property type="match status" value="1"/>
</dbReference>
<protein>
    <submittedName>
        <fullName evidence="6">LysR family transcriptional regulator</fullName>
    </submittedName>
</protein>
<dbReference type="InterPro" id="IPR000847">
    <property type="entry name" value="LysR_HTH_N"/>
</dbReference>
<dbReference type="EMBL" id="CP022684">
    <property type="protein sequence ID" value="AUM14866.1"/>
    <property type="molecule type" value="Genomic_DNA"/>
</dbReference>
<dbReference type="PROSITE" id="PS50931">
    <property type="entry name" value="HTH_LYSR"/>
    <property type="match status" value="1"/>
</dbReference>
<sequence>MAPKVTLEQWRAFQAVVEYGGYAQAAQAIHKTQSTLSYAVQKLEQSLGLQVLEVIGRKAQLTAAGEVLLRRSRQVLEGALSLEQVAASLSRGIEPRLDLAIDVVFPYDELLCVLAQFSDSFPDTRIELVESVLSGGHDLLLAGLVDVLVSTVVPPGFVGEPLMRLEFVCVTCPEHPLQTLQRSATLQDLKQYRQMVTRDSGPQRRFSAPWLEAEQRWTVSNLTTSIRAIKQGLGFAWVPRLQIQDELRSGALLPLDMEEGGLRYGELYLVYKDKDGAGPATRYLTDLLQASCERMQKAYTGE</sequence>
<comment type="similarity">
    <text evidence="1">Belongs to the LysR transcriptional regulatory family.</text>
</comment>
<evidence type="ECO:0000256" key="4">
    <source>
        <dbReference type="ARBA" id="ARBA00023163"/>
    </source>
</evidence>
<dbReference type="GO" id="GO:0003700">
    <property type="term" value="F:DNA-binding transcription factor activity"/>
    <property type="evidence" value="ECO:0007669"/>
    <property type="project" value="InterPro"/>
</dbReference>
<proteinExistence type="inferred from homology"/>
<accession>A0A2K9LR98</accession>
<keyword evidence="2" id="KW-0805">Transcription regulation</keyword>
<evidence type="ECO:0000313" key="6">
    <source>
        <dbReference type="EMBL" id="AUM14866.1"/>
    </source>
</evidence>
<dbReference type="InterPro" id="IPR036390">
    <property type="entry name" value="WH_DNA-bd_sf"/>
</dbReference>
<keyword evidence="7" id="KW-1185">Reference proteome</keyword>
<dbReference type="Pfam" id="PF00126">
    <property type="entry name" value="HTH_1"/>
    <property type="match status" value="1"/>
</dbReference>
<evidence type="ECO:0000256" key="1">
    <source>
        <dbReference type="ARBA" id="ARBA00009437"/>
    </source>
</evidence>
<dbReference type="OrthoDB" id="6988449at2"/>
<keyword evidence="4" id="KW-0804">Transcription</keyword>
<dbReference type="InterPro" id="IPR005119">
    <property type="entry name" value="LysR_subst-bd"/>
</dbReference>
<dbReference type="AlphaFoldDB" id="A0A2K9LR98"/>
<dbReference type="SUPFAM" id="SSF46785">
    <property type="entry name" value="Winged helix' DNA-binding domain"/>
    <property type="match status" value="1"/>
</dbReference>